<comment type="caution">
    <text evidence="1">The sequence shown here is derived from an EMBL/GenBank/DDBJ whole genome shotgun (WGS) entry which is preliminary data.</text>
</comment>
<organism evidence="1 2">
    <name type="scientific">Bombardia bombarda</name>
    <dbReference type="NCBI Taxonomy" id="252184"/>
    <lineage>
        <taxon>Eukaryota</taxon>
        <taxon>Fungi</taxon>
        <taxon>Dikarya</taxon>
        <taxon>Ascomycota</taxon>
        <taxon>Pezizomycotina</taxon>
        <taxon>Sordariomycetes</taxon>
        <taxon>Sordariomycetidae</taxon>
        <taxon>Sordariales</taxon>
        <taxon>Lasiosphaeriaceae</taxon>
        <taxon>Bombardia</taxon>
    </lineage>
</organism>
<dbReference type="Proteomes" id="UP001174934">
    <property type="component" value="Unassembled WGS sequence"/>
</dbReference>
<evidence type="ECO:0000313" key="1">
    <source>
        <dbReference type="EMBL" id="KAK0613034.1"/>
    </source>
</evidence>
<keyword evidence="2" id="KW-1185">Reference proteome</keyword>
<evidence type="ECO:0000313" key="2">
    <source>
        <dbReference type="Proteomes" id="UP001174934"/>
    </source>
</evidence>
<dbReference type="EMBL" id="JAULSR010000008">
    <property type="protein sequence ID" value="KAK0613034.1"/>
    <property type="molecule type" value="Genomic_DNA"/>
</dbReference>
<protein>
    <submittedName>
        <fullName evidence="1">Uncharacterized protein</fullName>
    </submittedName>
</protein>
<sequence length="81" mass="9394">MCHHKRVVFACGHYKWLEASMKCNIEQDFDRGKTLQGCSVMWSHGRFTLRVNVDCTKCHKKAALLNSKLATVKERINNLKE</sequence>
<reference evidence="1" key="1">
    <citation type="submission" date="2023-06" db="EMBL/GenBank/DDBJ databases">
        <title>Genome-scale phylogeny and comparative genomics of the fungal order Sordariales.</title>
        <authorList>
            <consortium name="Lawrence Berkeley National Laboratory"/>
            <person name="Hensen N."/>
            <person name="Bonometti L."/>
            <person name="Westerberg I."/>
            <person name="Brannstrom I.O."/>
            <person name="Guillou S."/>
            <person name="Cros-Aarteil S."/>
            <person name="Calhoun S."/>
            <person name="Haridas S."/>
            <person name="Kuo A."/>
            <person name="Mondo S."/>
            <person name="Pangilinan J."/>
            <person name="Riley R."/>
            <person name="LaButti K."/>
            <person name="Andreopoulos B."/>
            <person name="Lipzen A."/>
            <person name="Chen C."/>
            <person name="Yanf M."/>
            <person name="Daum C."/>
            <person name="Ng V."/>
            <person name="Clum A."/>
            <person name="Steindorff A."/>
            <person name="Ohm R."/>
            <person name="Martin F."/>
            <person name="Silar P."/>
            <person name="Natvig D."/>
            <person name="Lalanne C."/>
            <person name="Gautier V."/>
            <person name="Ament-velasquez S.L."/>
            <person name="Kruys A."/>
            <person name="Hutchinson M.I."/>
            <person name="Powell A.J."/>
            <person name="Barry K."/>
            <person name="Miller A.N."/>
            <person name="Grigoriev I.V."/>
            <person name="Debuchy R."/>
            <person name="Gladieux P."/>
            <person name="Thoren M.H."/>
            <person name="Johannesson H."/>
        </authorList>
    </citation>
    <scope>NUCLEOTIDE SEQUENCE</scope>
    <source>
        <strain evidence="1">SMH3391-2</strain>
    </source>
</reference>
<proteinExistence type="predicted"/>
<gene>
    <name evidence="1" type="ORF">B0T17DRAFT_462184</name>
</gene>
<accession>A0AA39U7V9</accession>
<dbReference type="AlphaFoldDB" id="A0AA39U7V9"/>
<feature type="non-terminal residue" evidence="1">
    <location>
        <position position="81"/>
    </location>
</feature>
<name>A0AA39U7V9_9PEZI</name>